<dbReference type="GO" id="GO:0005829">
    <property type="term" value="C:cytosol"/>
    <property type="evidence" value="ECO:0007669"/>
    <property type="project" value="TreeGrafter"/>
</dbReference>
<comment type="similarity">
    <text evidence="1 3">Belongs to the class-III pyridoxal-phosphate-dependent aminotransferase family.</text>
</comment>
<dbReference type="SUPFAM" id="SSF53383">
    <property type="entry name" value="PLP-dependent transferases"/>
    <property type="match status" value="1"/>
</dbReference>
<dbReference type="InterPro" id="IPR015422">
    <property type="entry name" value="PyrdxlP-dep_Trfase_small"/>
</dbReference>
<proteinExistence type="inferred from homology"/>
<dbReference type="InterPro" id="IPR005814">
    <property type="entry name" value="Aminotrans_3"/>
</dbReference>
<dbReference type="Gene3D" id="3.40.640.10">
    <property type="entry name" value="Type I PLP-dependent aspartate aminotransferase-like (Major domain)"/>
    <property type="match status" value="1"/>
</dbReference>
<dbReference type="PROSITE" id="PS00600">
    <property type="entry name" value="AA_TRANSFER_CLASS_3"/>
    <property type="match status" value="1"/>
</dbReference>
<keyword evidence="4" id="KW-0808">Transferase</keyword>
<dbReference type="Pfam" id="PF00202">
    <property type="entry name" value="Aminotran_3"/>
    <property type="match status" value="1"/>
</dbReference>
<dbReference type="GO" id="GO:0030170">
    <property type="term" value="F:pyridoxal phosphate binding"/>
    <property type="evidence" value="ECO:0007669"/>
    <property type="project" value="InterPro"/>
</dbReference>
<dbReference type="InterPro" id="IPR015421">
    <property type="entry name" value="PyrdxlP-dep_Trfase_major"/>
</dbReference>
<dbReference type="AlphaFoldDB" id="A0A3N6MAE0"/>
<dbReference type="CDD" id="cd00610">
    <property type="entry name" value="OAT_like"/>
    <property type="match status" value="1"/>
</dbReference>
<evidence type="ECO:0000256" key="1">
    <source>
        <dbReference type="ARBA" id="ARBA00008954"/>
    </source>
</evidence>
<evidence type="ECO:0000313" key="4">
    <source>
        <dbReference type="EMBL" id="RQG99447.1"/>
    </source>
</evidence>
<keyword evidence="5" id="KW-1185">Reference proteome</keyword>
<keyword evidence="4" id="KW-0032">Aminotransferase</keyword>
<comment type="caution">
    <text evidence="4">The sequence shown here is derived from an EMBL/GenBank/DDBJ whole genome shotgun (WGS) entry which is preliminary data.</text>
</comment>
<organism evidence="4 5">
    <name type="scientific">Natrarchaeobius chitinivorans</name>
    <dbReference type="NCBI Taxonomy" id="1679083"/>
    <lineage>
        <taxon>Archaea</taxon>
        <taxon>Methanobacteriati</taxon>
        <taxon>Methanobacteriota</taxon>
        <taxon>Stenosarchaea group</taxon>
        <taxon>Halobacteria</taxon>
        <taxon>Halobacteriales</taxon>
        <taxon>Natrialbaceae</taxon>
        <taxon>Natrarchaeobius</taxon>
    </lineage>
</organism>
<evidence type="ECO:0000256" key="2">
    <source>
        <dbReference type="ARBA" id="ARBA00022898"/>
    </source>
</evidence>
<dbReference type="Proteomes" id="UP000281431">
    <property type="component" value="Unassembled WGS sequence"/>
</dbReference>
<dbReference type="InterPro" id="IPR015424">
    <property type="entry name" value="PyrdxlP-dep_Trfase"/>
</dbReference>
<evidence type="ECO:0000313" key="5">
    <source>
        <dbReference type="Proteomes" id="UP000281431"/>
    </source>
</evidence>
<gene>
    <name evidence="4" type="ORF">EA472_14585</name>
</gene>
<reference evidence="4 5" key="1">
    <citation type="submission" date="2018-10" db="EMBL/GenBank/DDBJ databases">
        <title>Natrarchaeobius chitinivorans gen. nov., sp. nov., and Natrarchaeobius haloalkaliphilus sp. nov., alkaliphilic, chitin-utilizing haloarchaea from hypersaline alkaline lakes.</title>
        <authorList>
            <person name="Sorokin D.Y."/>
            <person name="Elcheninov A.G."/>
            <person name="Kostrikina N.A."/>
            <person name="Bale N.J."/>
            <person name="Sinninghe Damste J.S."/>
            <person name="Khijniak T.V."/>
            <person name="Kublanov I.V."/>
            <person name="Toshchakov S.V."/>
        </authorList>
    </citation>
    <scope>NUCLEOTIDE SEQUENCE [LARGE SCALE GENOMIC DNA]</scope>
    <source>
        <strain evidence="4 5">AArcht7</strain>
    </source>
</reference>
<dbReference type="InterPro" id="IPR049704">
    <property type="entry name" value="Aminotrans_3_PPA_site"/>
</dbReference>
<sequence>MVESSQRSDVLSHWHHPGVDVPTIVDGDGAYVTDADGRTYLDALSQLCCVNLGHSNDRIAAAMSEQLERVQFVSPGSHNDVRTELADRILAVGPERHSDVFFSVSGSEANEVAVHLARAMTDAPTVLTRYRSYHGTTLGTGTLGGDTATRTALSSTVGVPGSAKFLPPLSPEAFDVDDPDELADRAIAHLEFVIRNEGPDSIAALLTEVVGGSSGAYAPPPGYFERVRSLCDEYDILLVADEVLTGFGRCGEWFAHQTEGIEPDLMSFAKGVTSAHAPLAGVTVSEEIGSWVRREGVELGQTFGGHALSCSAGIAAIDEYDEWGLDAVNDVGPYLERRLRGVESDHDVVADVRGRGLLFGLPIVDPETGRPFVDPRVDAGENPVDAVADRMADEGVLTLPGRPSTQLILAPPFCVDRDDVDRVIEALEIGLEAVFG</sequence>
<dbReference type="EMBL" id="REFZ01000009">
    <property type="protein sequence ID" value="RQG99447.1"/>
    <property type="molecule type" value="Genomic_DNA"/>
</dbReference>
<protein>
    <submittedName>
        <fullName evidence="4">Aspartate aminotransferase family protein</fullName>
    </submittedName>
</protein>
<dbReference type="PANTHER" id="PTHR43094:SF1">
    <property type="entry name" value="AMINOTRANSFERASE CLASS-III"/>
    <property type="match status" value="1"/>
</dbReference>
<dbReference type="OrthoDB" id="6534at2157"/>
<accession>A0A3N6MAE0</accession>
<name>A0A3N6MAE0_NATCH</name>
<dbReference type="GO" id="GO:0008483">
    <property type="term" value="F:transaminase activity"/>
    <property type="evidence" value="ECO:0007669"/>
    <property type="project" value="UniProtKB-KW"/>
</dbReference>
<keyword evidence="2 3" id="KW-0663">Pyridoxal phosphate</keyword>
<dbReference type="Gene3D" id="3.90.1150.10">
    <property type="entry name" value="Aspartate Aminotransferase, domain 1"/>
    <property type="match status" value="1"/>
</dbReference>
<evidence type="ECO:0000256" key="3">
    <source>
        <dbReference type="RuleBase" id="RU003560"/>
    </source>
</evidence>
<dbReference type="PANTHER" id="PTHR43094">
    <property type="entry name" value="AMINOTRANSFERASE"/>
    <property type="match status" value="1"/>
</dbReference>